<dbReference type="Pfam" id="PF10109">
    <property type="entry name" value="Phage_TAC_7"/>
    <property type="match status" value="1"/>
</dbReference>
<proteinExistence type="predicted"/>
<gene>
    <name evidence="2" type="ORF">EUU22_19135</name>
</gene>
<dbReference type="EMBL" id="SDVB01000253">
    <property type="protein sequence ID" value="RYC10181.1"/>
    <property type="molecule type" value="Genomic_DNA"/>
</dbReference>
<evidence type="ECO:0000313" key="3">
    <source>
        <dbReference type="Proteomes" id="UP000291088"/>
    </source>
</evidence>
<dbReference type="InterPro" id="IPR019289">
    <property type="entry name" value="Phage_tail_E/E"/>
</dbReference>
<reference evidence="2 3" key="1">
    <citation type="submission" date="2019-01" db="EMBL/GenBank/DDBJ databases">
        <authorList>
            <person name="Deng T."/>
        </authorList>
    </citation>
    <scope>NUCLEOTIDE SEQUENCE [LARGE SCALE GENOMIC DNA]</scope>
    <source>
        <strain evidence="2 3">F8825</strain>
    </source>
</reference>
<dbReference type="AlphaFoldDB" id="A0A4Q2SXK7"/>
<comment type="caution">
    <text evidence="2">The sequence shown here is derived from an EMBL/GenBank/DDBJ whole genome shotgun (WGS) entry which is preliminary data.</text>
</comment>
<accession>A0A4Q2SXK7</accession>
<dbReference type="Proteomes" id="UP000291088">
    <property type="component" value="Unassembled WGS sequence"/>
</dbReference>
<evidence type="ECO:0000256" key="1">
    <source>
        <dbReference type="SAM" id="MobiDB-lite"/>
    </source>
</evidence>
<sequence>MAPRKRDDPLGEALAGGSAGRDAADDETGEAPALKPVMVDLDQFTTSPAEAAAFRAAAAPSAIAEEDGPNVSYTQEAGTRIYTLLHPPTVNGVLLRQVEMRQPEQGDIDDFFSGELSGNRAMICRLTSLHPAVFRRLKWPDAEAIHQLYRDIVPGFIAGEE</sequence>
<dbReference type="RefSeq" id="WP_129333574.1">
    <property type="nucleotide sequence ID" value="NZ_SDVB01000253.1"/>
</dbReference>
<evidence type="ECO:0000313" key="2">
    <source>
        <dbReference type="EMBL" id="RYC10181.1"/>
    </source>
</evidence>
<organism evidence="2 3">
    <name type="scientific">Ciceribacter ferrooxidans</name>
    <dbReference type="NCBI Taxonomy" id="2509717"/>
    <lineage>
        <taxon>Bacteria</taxon>
        <taxon>Pseudomonadati</taxon>
        <taxon>Pseudomonadota</taxon>
        <taxon>Alphaproteobacteria</taxon>
        <taxon>Hyphomicrobiales</taxon>
        <taxon>Rhizobiaceae</taxon>
        <taxon>Ciceribacter</taxon>
    </lineage>
</organism>
<feature type="region of interest" description="Disordered" evidence="1">
    <location>
        <begin position="1"/>
        <end position="35"/>
    </location>
</feature>
<name>A0A4Q2SXK7_9HYPH</name>
<dbReference type="OrthoDB" id="8456589at2"/>
<keyword evidence="3" id="KW-1185">Reference proteome</keyword>
<protein>
    <submittedName>
        <fullName evidence="2">Phage tail assembly protein</fullName>
    </submittedName>
</protein>